<keyword evidence="2" id="KW-1185">Reference proteome</keyword>
<gene>
    <name evidence="1" type="ORF">BPOR_0034g00170</name>
</gene>
<dbReference type="EMBL" id="PQXO01000034">
    <property type="protein sequence ID" value="TGO91250.1"/>
    <property type="molecule type" value="Genomic_DNA"/>
</dbReference>
<dbReference type="Proteomes" id="UP000297280">
    <property type="component" value="Unassembled WGS sequence"/>
</dbReference>
<protein>
    <submittedName>
        <fullName evidence="1">Uncharacterized protein</fullName>
    </submittedName>
</protein>
<accession>A0A4Z1L371</accession>
<proteinExistence type="predicted"/>
<evidence type="ECO:0000313" key="1">
    <source>
        <dbReference type="EMBL" id="TGO91250.1"/>
    </source>
</evidence>
<dbReference type="AlphaFoldDB" id="A0A4Z1L371"/>
<organism evidence="1 2">
    <name type="scientific">Botrytis porri</name>
    <dbReference type="NCBI Taxonomy" id="87229"/>
    <lineage>
        <taxon>Eukaryota</taxon>
        <taxon>Fungi</taxon>
        <taxon>Dikarya</taxon>
        <taxon>Ascomycota</taxon>
        <taxon>Pezizomycotina</taxon>
        <taxon>Leotiomycetes</taxon>
        <taxon>Helotiales</taxon>
        <taxon>Sclerotiniaceae</taxon>
        <taxon>Botrytis</taxon>
    </lineage>
</organism>
<name>A0A4Z1L371_9HELO</name>
<reference evidence="1 2" key="1">
    <citation type="submission" date="2017-12" db="EMBL/GenBank/DDBJ databases">
        <title>Comparative genomics of Botrytis spp.</title>
        <authorList>
            <person name="Valero-Jimenez C.A."/>
            <person name="Tapia P."/>
            <person name="Veloso J."/>
            <person name="Silva-Moreno E."/>
            <person name="Staats M."/>
            <person name="Valdes J.H."/>
            <person name="Van Kan J.A.L."/>
        </authorList>
    </citation>
    <scope>NUCLEOTIDE SEQUENCE [LARGE SCALE GENOMIC DNA]</scope>
    <source>
        <strain evidence="1 2">MUCL3349</strain>
    </source>
</reference>
<evidence type="ECO:0000313" key="2">
    <source>
        <dbReference type="Proteomes" id="UP000297280"/>
    </source>
</evidence>
<sequence length="63" mass="7054">MNKNVSNHDRHNISDAVGVLERFFKFDIANIKSKHSRSSTSPASTLTVSYANSSEAIPLERNY</sequence>
<comment type="caution">
    <text evidence="1">The sequence shown here is derived from an EMBL/GenBank/DDBJ whole genome shotgun (WGS) entry which is preliminary data.</text>
</comment>